<evidence type="ECO:0008006" key="3">
    <source>
        <dbReference type="Google" id="ProtNLM"/>
    </source>
</evidence>
<dbReference type="Proteomes" id="UP000183918">
    <property type="component" value="Unassembled WGS sequence"/>
</dbReference>
<dbReference type="CDD" id="cd10924">
    <property type="entry name" value="CE4_COG4878"/>
    <property type="match status" value="1"/>
</dbReference>
<sequence length="602" mass="68828">MKKTRFYDVIKVFIGFILIFSLLLVERNGILYKSHENTEPLLKVTNVRNKIATGEKSCVLITDTSDKNASNSLIQFKQILTDMRVPYELYDVASKTNLDMSHYKTAFIGIQNYDSIEDKLPMMWDWIKKGGRLLQALPVYNTNVFRDNAQNLGVKDAKKGFFCLEDFRSKDGFMLGSQKTYPIVDPYESSMNVSVQDDIKVYATNGDESLPVIWTKKLGEGKVVVCNFGYVTKAYRGIFASAYSLLEDVCAYPVINGSSYYLDDFPSPTPLGDGKYLKRDYKMDIATFYSSRWWPDLLKFGDKYGNKYTGLIIESYNDQTKGKLPNNKDTSSYEYFGNMLLKQGGEIGIHGYNHQPLCLQSYTYKVEKYHKWNSYKEMKYSINKVKKFTKKLFPESACSVYVPPSNVLSQDGRRLLGEDKNIQVIASTYFPGGDVYEQEFEVAKDGVIETPRIISSCILDDHMRFSAFSEINFHYVNSHFMHPDDLLDVDRGAAMGWKTLKGRFDNYMSWLKTSAPTLRNLTGTEMGGAVQRFCNISVEKNITKEQVEFDFTGFKDEAYCFVRINDGDVSSIKGAKLEKLTGNLYLMKVKNKKVTMKRTGVI</sequence>
<dbReference type="GO" id="GO:0005975">
    <property type="term" value="P:carbohydrate metabolic process"/>
    <property type="evidence" value="ECO:0007669"/>
    <property type="project" value="InterPro"/>
</dbReference>
<reference evidence="1 2" key="1">
    <citation type="submission" date="2016-10" db="EMBL/GenBank/DDBJ databases">
        <authorList>
            <person name="de Groot N.N."/>
        </authorList>
    </citation>
    <scope>NUCLEOTIDE SEQUENCE [LARGE SCALE GENOMIC DNA]</scope>
    <source>
        <strain evidence="1 2">DSM 14045</strain>
    </source>
</reference>
<evidence type="ECO:0000313" key="2">
    <source>
        <dbReference type="Proteomes" id="UP000183918"/>
    </source>
</evidence>
<name>A0A1H3F7B7_9FIRM</name>
<dbReference type="Gene3D" id="3.20.20.370">
    <property type="entry name" value="Glycoside hydrolase/deacetylase"/>
    <property type="match status" value="1"/>
</dbReference>
<dbReference type="OrthoDB" id="9761886at2"/>
<accession>A0A1H3F7B7</accession>
<dbReference type="STRING" id="1122142.SAMN02910414_00154"/>
<protein>
    <recommendedName>
        <fullName evidence="3">DUF2194 domain-containing protein</fullName>
    </recommendedName>
</protein>
<dbReference type="InterPro" id="IPR011330">
    <property type="entry name" value="Glyco_hydro/deAcase_b/a-brl"/>
</dbReference>
<dbReference type="EMBL" id="FNPG01000004">
    <property type="protein sequence ID" value="SDX86238.1"/>
    <property type="molecule type" value="Genomic_DNA"/>
</dbReference>
<gene>
    <name evidence="1" type="ORF">SAMN02910414_00154</name>
</gene>
<keyword evidence="2" id="KW-1185">Reference proteome</keyword>
<dbReference type="RefSeq" id="WP_074715106.1">
    <property type="nucleotide sequence ID" value="NZ_FNPG01000004.1"/>
</dbReference>
<proteinExistence type="predicted"/>
<dbReference type="SUPFAM" id="SSF88713">
    <property type="entry name" value="Glycoside hydrolase/deacetylase"/>
    <property type="match status" value="1"/>
</dbReference>
<dbReference type="InterPro" id="IPR018695">
    <property type="entry name" value="DUF2194"/>
</dbReference>
<organism evidence="1 2">
    <name type="scientific">Lachnobacterium bovis DSM 14045</name>
    <dbReference type="NCBI Taxonomy" id="1122142"/>
    <lineage>
        <taxon>Bacteria</taxon>
        <taxon>Bacillati</taxon>
        <taxon>Bacillota</taxon>
        <taxon>Clostridia</taxon>
        <taxon>Lachnospirales</taxon>
        <taxon>Lachnospiraceae</taxon>
        <taxon>Lachnobacterium</taxon>
    </lineage>
</organism>
<dbReference type="Pfam" id="PF09960">
    <property type="entry name" value="DUF2194"/>
    <property type="match status" value="1"/>
</dbReference>
<evidence type="ECO:0000313" key="1">
    <source>
        <dbReference type="EMBL" id="SDX86238.1"/>
    </source>
</evidence>
<dbReference type="AlphaFoldDB" id="A0A1H3F7B7"/>